<evidence type="ECO:0000313" key="3">
    <source>
        <dbReference type="Proteomes" id="UP001240678"/>
    </source>
</evidence>
<sequence>MAFLLELIPIIAEAAEAGGAAATVAEAAAPEVASVAVDAGAAASEGAAAGVDTGAAGADAAADAAAQAVSKVPVFDMTTSGTTAGANAAREAIMQGAIQFGKWAANEAAKQALFYAGMKAAGALFQAAAASSPNDPAIAALAAKFNQTTAAVNALHTTTQDWAQWSTAHYDNRASYGTVNAAGANLTRFEILQYNLGSLADALGQNVTPALVTFNTTKNEANLDTLRTALLAYAQNVKGQSDSITNNEQAMVSDGLQAHQSDVAGAITSLT</sequence>
<feature type="signal peptide" evidence="1">
    <location>
        <begin position="1"/>
        <end position="17"/>
    </location>
</feature>
<keyword evidence="1" id="KW-0732">Signal</keyword>
<accession>A0AAI9YWP7</accession>
<name>A0AAI9YWP7_9PEZI</name>
<dbReference type="RefSeq" id="XP_060312892.1">
    <property type="nucleotide sequence ID" value="XM_060456618.1"/>
</dbReference>
<dbReference type="Proteomes" id="UP001240678">
    <property type="component" value="Unassembled WGS sequence"/>
</dbReference>
<dbReference type="EMBL" id="MOOE01000008">
    <property type="protein sequence ID" value="KAK1526039.1"/>
    <property type="molecule type" value="Genomic_DNA"/>
</dbReference>
<organism evidence="2 3">
    <name type="scientific">Colletotrichum costaricense</name>
    <dbReference type="NCBI Taxonomy" id="1209916"/>
    <lineage>
        <taxon>Eukaryota</taxon>
        <taxon>Fungi</taxon>
        <taxon>Dikarya</taxon>
        <taxon>Ascomycota</taxon>
        <taxon>Pezizomycotina</taxon>
        <taxon>Sordariomycetes</taxon>
        <taxon>Hypocreomycetidae</taxon>
        <taxon>Glomerellales</taxon>
        <taxon>Glomerellaceae</taxon>
        <taxon>Colletotrichum</taxon>
        <taxon>Colletotrichum acutatum species complex</taxon>
    </lineage>
</organism>
<proteinExistence type="predicted"/>
<gene>
    <name evidence="2" type="ORF">CCOS01_08457</name>
</gene>
<evidence type="ECO:0000256" key="1">
    <source>
        <dbReference type="SAM" id="SignalP"/>
    </source>
</evidence>
<comment type="caution">
    <text evidence="2">The sequence shown here is derived from an EMBL/GenBank/DDBJ whole genome shotgun (WGS) entry which is preliminary data.</text>
</comment>
<dbReference type="GeneID" id="85340165"/>
<protein>
    <submittedName>
        <fullName evidence="2">Uncharacterized protein</fullName>
    </submittedName>
</protein>
<dbReference type="AlphaFoldDB" id="A0AAI9YWP7"/>
<reference evidence="2 3" key="1">
    <citation type="submission" date="2016-10" db="EMBL/GenBank/DDBJ databases">
        <title>The genome sequence of Colletotrichum fioriniae PJ7.</title>
        <authorList>
            <person name="Baroncelli R."/>
        </authorList>
    </citation>
    <scope>NUCLEOTIDE SEQUENCE [LARGE SCALE GENOMIC DNA]</scope>
    <source>
        <strain evidence="2 3">IMI 309622</strain>
    </source>
</reference>
<feature type="chain" id="PRO_5042460806" evidence="1">
    <location>
        <begin position="18"/>
        <end position="271"/>
    </location>
</feature>
<keyword evidence="3" id="KW-1185">Reference proteome</keyword>
<evidence type="ECO:0000313" key="2">
    <source>
        <dbReference type="EMBL" id="KAK1526039.1"/>
    </source>
</evidence>